<dbReference type="GO" id="GO:0004731">
    <property type="term" value="F:purine-nucleoside phosphorylase activity"/>
    <property type="evidence" value="ECO:0007669"/>
    <property type="project" value="UniProtKB-EC"/>
</dbReference>
<dbReference type="NCBIfam" id="TIGR01697">
    <property type="entry name" value="PNPH-PUNA-XAPA"/>
    <property type="match status" value="1"/>
</dbReference>
<comment type="function">
    <text evidence="9">The purine nucleoside phosphorylases catalyze the phosphorolytic breakdown of the N-glycosidic bond in the beta-(deoxy)ribonucleoside molecules, with the formation of the corresponding free purine bases and pentose-1-phosphate.</text>
</comment>
<evidence type="ECO:0000256" key="6">
    <source>
        <dbReference type="ARBA" id="ARBA00023929"/>
    </source>
</evidence>
<keyword evidence="4 9" id="KW-0808">Transferase</keyword>
<comment type="catalytic activity">
    <reaction evidence="6 9">
        <text>2'-deoxyguanosine + phosphate = 2-deoxy-alpha-D-ribose 1-phosphate + guanine</text>
        <dbReference type="Rhea" id="RHEA:27738"/>
        <dbReference type="ChEBI" id="CHEBI:16235"/>
        <dbReference type="ChEBI" id="CHEBI:17172"/>
        <dbReference type="ChEBI" id="CHEBI:43474"/>
        <dbReference type="ChEBI" id="CHEBI:57259"/>
        <dbReference type="EC" id="2.4.2.1"/>
    </reaction>
</comment>
<reference evidence="12" key="1">
    <citation type="submission" date="2011-03" db="EMBL/GenBank/DDBJ databases">
        <title>Version 3 of the genome sequence of Otolemur garnettii (Bushbaby).</title>
        <authorList>
            <consortium name="The Broad Institute Genome Sequencing Platform"/>
            <person name="Di Palma F."/>
            <person name="Johnson J."/>
            <person name="Lander E.S."/>
            <person name="Lindblad-Toh K."/>
            <person name="Jaffe D.B."/>
            <person name="Gnerre S."/>
            <person name="MacCallum I."/>
            <person name="Przybylski D."/>
            <person name="Ribeiro F.J."/>
            <person name="Burton J.N."/>
            <person name="Walker B.J."/>
            <person name="Sharpe T."/>
            <person name="Hall G."/>
        </authorList>
    </citation>
    <scope>NUCLEOTIDE SEQUENCE [LARGE SCALE GENOMIC DNA]</scope>
</reference>
<dbReference type="PANTHER" id="PTHR11904">
    <property type="entry name" value="METHYLTHIOADENOSINE/PURINE NUCLEOSIDE PHOSPHORYLASE"/>
    <property type="match status" value="1"/>
</dbReference>
<dbReference type="Ensembl" id="ENSOGAT00000026092.1">
    <property type="protein sequence ID" value="ENSOGAP00000015739.1"/>
    <property type="gene ID" value="ENSOGAG00000025239.1"/>
</dbReference>
<sequence>AYEDYWNMAEWLLCCIKYQPQEPVICGSGFGGLADKLTQPQVFDYSEIPSFPQSTAPGHAVRLVFGILNGRVCVLMQVPCQYLLWKVTFLVRVFQLIGVDTLVVTNAAGGLRPRVEVGDIMLICDHINLTGFCGQNPLTGPHGERFGVFALCDPRDQTMRQKALSAWKEGTCVMLTGPNFETAGCRLLQKWGADAVGMSTVPEVTAAQPCGLRVFSFSLITNKVVMDHKSLEKTNHREALEAGKQAAQKLDACHHSCHQHSPPWQCPL</sequence>
<dbReference type="InterPro" id="IPR000845">
    <property type="entry name" value="Nucleoside_phosphorylase_d"/>
</dbReference>
<keyword evidence="3 9" id="KW-0328">Glycosyltransferase</keyword>
<evidence type="ECO:0000313" key="12">
    <source>
        <dbReference type="Proteomes" id="UP000005225"/>
    </source>
</evidence>
<dbReference type="InterPro" id="IPR011268">
    <property type="entry name" value="Purine_phosphorylase"/>
</dbReference>
<dbReference type="GO" id="GO:0005737">
    <property type="term" value="C:cytoplasm"/>
    <property type="evidence" value="ECO:0007669"/>
    <property type="project" value="TreeGrafter"/>
</dbReference>
<dbReference type="InParanoid" id="H0XHZ9"/>
<evidence type="ECO:0000256" key="3">
    <source>
        <dbReference type="ARBA" id="ARBA00022676"/>
    </source>
</evidence>
<feature type="domain" description="Nucleoside phosphorylase" evidence="10">
    <location>
        <begin position="24"/>
        <end position="250"/>
    </location>
</feature>
<dbReference type="EC" id="2.4.2.1" evidence="9"/>
<evidence type="ECO:0000256" key="9">
    <source>
        <dbReference type="PIRNR" id="PIRNR000477"/>
    </source>
</evidence>
<reference evidence="11" key="2">
    <citation type="submission" date="2025-08" db="UniProtKB">
        <authorList>
            <consortium name="Ensembl"/>
        </authorList>
    </citation>
    <scope>IDENTIFICATION</scope>
</reference>
<evidence type="ECO:0000256" key="2">
    <source>
        <dbReference type="ARBA" id="ARBA00006751"/>
    </source>
</evidence>
<dbReference type="PIRSF" id="PIRSF000477">
    <property type="entry name" value="PurNPase"/>
    <property type="match status" value="1"/>
</dbReference>
<reference evidence="11" key="3">
    <citation type="submission" date="2025-09" db="UniProtKB">
        <authorList>
            <consortium name="Ensembl"/>
        </authorList>
    </citation>
    <scope>IDENTIFICATION</scope>
</reference>
<comment type="catalytic activity">
    <reaction evidence="8 9">
        <text>guanosine + phosphate = alpha-D-ribose 1-phosphate + guanine</text>
        <dbReference type="Rhea" id="RHEA:13233"/>
        <dbReference type="ChEBI" id="CHEBI:16235"/>
        <dbReference type="ChEBI" id="CHEBI:16750"/>
        <dbReference type="ChEBI" id="CHEBI:43474"/>
        <dbReference type="ChEBI" id="CHEBI:57720"/>
        <dbReference type="EC" id="2.4.2.1"/>
    </reaction>
</comment>
<comment type="similarity">
    <text evidence="2 9">Belongs to the PNP/MTAP phosphorylase family.</text>
</comment>
<dbReference type="eggNOG" id="KOG3984">
    <property type="taxonomic scope" value="Eukaryota"/>
</dbReference>
<dbReference type="Proteomes" id="UP000005225">
    <property type="component" value="Unassembled WGS sequence"/>
</dbReference>
<dbReference type="Pfam" id="PF01048">
    <property type="entry name" value="PNP_UDP_1"/>
    <property type="match status" value="1"/>
</dbReference>
<organism evidence="11 12">
    <name type="scientific">Otolemur garnettii</name>
    <name type="common">Small-eared galago</name>
    <name type="synonym">Garnett's greater bushbaby</name>
    <dbReference type="NCBI Taxonomy" id="30611"/>
    <lineage>
        <taxon>Eukaryota</taxon>
        <taxon>Metazoa</taxon>
        <taxon>Chordata</taxon>
        <taxon>Craniata</taxon>
        <taxon>Vertebrata</taxon>
        <taxon>Euteleostomi</taxon>
        <taxon>Mammalia</taxon>
        <taxon>Eutheria</taxon>
        <taxon>Euarchontoglires</taxon>
        <taxon>Primates</taxon>
        <taxon>Strepsirrhini</taxon>
        <taxon>Lorisiformes</taxon>
        <taxon>Galagidae</taxon>
        <taxon>Otolemur</taxon>
    </lineage>
</organism>
<comment type="catalytic activity">
    <reaction evidence="5 9">
        <text>inosine + phosphate = alpha-D-ribose 1-phosphate + hypoxanthine</text>
        <dbReference type="Rhea" id="RHEA:27646"/>
        <dbReference type="ChEBI" id="CHEBI:17368"/>
        <dbReference type="ChEBI" id="CHEBI:17596"/>
        <dbReference type="ChEBI" id="CHEBI:43474"/>
        <dbReference type="ChEBI" id="CHEBI:57720"/>
        <dbReference type="EC" id="2.4.2.1"/>
    </reaction>
</comment>
<evidence type="ECO:0000256" key="4">
    <source>
        <dbReference type="ARBA" id="ARBA00022679"/>
    </source>
</evidence>
<comment type="catalytic activity">
    <reaction evidence="7 9">
        <text>2'-deoxyinosine + phosphate = 2-deoxy-alpha-D-ribose 1-phosphate + hypoxanthine</text>
        <dbReference type="Rhea" id="RHEA:27750"/>
        <dbReference type="ChEBI" id="CHEBI:17368"/>
        <dbReference type="ChEBI" id="CHEBI:28997"/>
        <dbReference type="ChEBI" id="CHEBI:43474"/>
        <dbReference type="ChEBI" id="CHEBI:57259"/>
        <dbReference type="EC" id="2.4.2.1"/>
    </reaction>
</comment>
<name>H0XHZ9_OTOGA</name>
<evidence type="ECO:0000256" key="5">
    <source>
        <dbReference type="ARBA" id="ARBA00023918"/>
    </source>
</evidence>
<proteinExistence type="inferred from homology"/>
<accession>H0XHZ9</accession>
<evidence type="ECO:0000313" key="11">
    <source>
        <dbReference type="Ensembl" id="ENSOGAP00000015739.1"/>
    </source>
</evidence>
<dbReference type="PANTHER" id="PTHR11904:SF12">
    <property type="entry name" value="PURINE NUCLEOSIDE PHOSPHORYLASE"/>
    <property type="match status" value="1"/>
</dbReference>
<dbReference type="Gene3D" id="3.40.50.1580">
    <property type="entry name" value="Nucleoside phosphorylase domain"/>
    <property type="match status" value="1"/>
</dbReference>
<dbReference type="AlphaFoldDB" id="H0XHZ9"/>
<dbReference type="CDD" id="cd09009">
    <property type="entry name" value="PNP-EcPNPII_like"/>
    <property type="match status" value="1"/>
</dbReference>
<protein>
    <recommendedName>
        <fullName evidence="9">Purine nucleoside phosphorylase</fullName>
        <ecNumber evidence="9">2.4.2.1</ecNumber>
    </recommendedName>
    <alternativeName>
        <fullName evidence="9">Inosine-guanosine phosphorylase</fullName>
    </alternativeName>
</protein>
<evidence type="ECO:0000259" key="10">
    <source>
        <dbReference type="Pfam" id="PF01048"/>
    </source>
</evidence>
<dbReference type="HOGENOM" id="CLU_054456_1_2_1"/>
<dbReference type="InterPro" id="IPR035994">
    <property type="entry name" value="Nucleoside_phosphorylase_sf"/>
</dbReference>
<comment type="pathway">
    <text evidence="1 9">Purine metabolism; purine nucleoside salvage.</text>
</comment>
<dbReference type="EMBL" id="AAQR03109890">
    <property type="status" value="NOT_ANNOTATED_CDS"/>
    <property type="molecule type" value="Genomic_DNA"/>
</dbReference>
<dbReference type="STRING" id="30611.ENSOGAP00000015739"/>
<evidence type="ECO:0000256" key="1">
    <source>
        <dbReference type="ARBA" id="ARBA00005058"/>
    </source>
</evidence>
<dbReference type="UniPathway" id="UPA00606"/>
<evidence type="ECO:0000256" key="7">
    <source>
        <dbReference type="ARBA" id="ARBA00023950"/>
    </source>
</evidence>
<dbReference type="OMA" id="LMKDHIS"/>
<dbReference type="SUPFAM" id="SSF53167">
    <property type="entry name" value="Purine and uridine phosphorylases"/>
    <property type="match status" value="1"/>
</dbReference>
<dbReference type="GeneTree" id="ENSGT00950000182991"/>
<keyword evidence="12" id="KW-1185">Reference proteome</keyword>
<evidence type="ECO:0000256" key="8">
    <source>
        <dbReference type="ARBA" id="ARBA00023970"/>
    </source>
</evidence>
<dbReference type="GO" id="GO:0009116">
    <property type="term" value="P:nucleoside metabolic process"/>
    <property type="evidence" value="ECO:0007669"/>
    <property type="project" value="InterPro"/>
</dbReference>
<dbReference type="GO" id="GO:0047975">
    <property type="term" value="F:guanosine phosphorylase activity"/>
    <property type="evidence" value="ECO:0007669"/>
    <property type="project" value="RHEA"/>
</dbReference>